<dbReference type="AlphaFoldDB" id="A0A6M2BM21"/>
<protein>
    <submittedName>
        <fullName evidence="1">Uncharacterized protein</fullName>
    </submittedName>
</protein>
<reference evidence="1 2" key="1">
    <citation type="journal article" date="2014" name="Int. J. Syst. Evol. Microbiol.">
        <title>Solimonas terrae sp. nov., isolated from soil.</title>
        <authorList>
            <person name="Kim S.J."/>
            <person name="Moon J.Y."/>
            <person name="Weon H.Y."/>
            <person name="Ahn J.H."/>
            <person name="Chen W.M."/>
            <person name="Kwon S.W."/>
        </authorList>
    </citation>
    <scope>NUCLEOTIDE SEQUENCE [LARGE SCALE GENOMIC DNA]</scope>
    <source>
        <strain evidence="1 2">KIS83-12</strain>
    </source>
</reference>
<accession>A0A6M2BM21</accession>
<comment type="caution">
    <text evidence="1">The sequence shown here is derived from an EMBL/GenBank/DDBJ whole genome shotgun (WGS) entry which is preliminary data.</text>
</comment>
<keyword evidence="2" id="KW-1185">Reference proteome</keyword>
<name>A0A6M2BM21_9GAMM</name>
<organism evidence="1 2">
    <name type="scientific">Solimonas terrae</name>
    <dbReference type="NCBI Taxonomy" id="1396819"/>
    <lineage>
        <taxon>Bacteria</taxon>
        <taxon>Pseudomonadati</taxon>
        <taxon>Pseudomonadota</taxon>
        <taxon>Gammaproteobacteria</taxon>
        <taxon>Nevskiales</taxon>
        <taxon>Nevskiaceae</taxon>
        <taxon>Solimonas</taxon>
    </lineage>
</organism>
<dbReference type="EMBL" id="JAAMOW010000001">
    <property type="protein sequence ID" value="NGY03444.1"/>
    <property type="molecule type" value="Genomic_DNA"/>
</dbReference>
<gene>
    <name evidence="1" type="ORF">G7Y85_01560</name>
</gene>
<sequence length="326" mass="34969">MFATSSPFVRRYTAQARAVADAVRLGHFHPIAFDQAAAELMLKIARGGELPNAQQAARVVRRAAELSIPPKRLGAQATLELLAAADGFRNWPTLRASLEKSSKQQAPALPTQRSGSPEYTAFRRAVLQHRLHGSVDSPTALQLGNRRALASGGMSGADLLESLDVIGHGVKFSTLPASTAILIVELVSAAVEEHPALADQDAVGLDLALSLSDCLTPQGLYLYSGKAWAAGEDETTDISRMRRHIYEVVRGSVNDHLESVGSFFAMGPVAGSKHQPFSDLESLHAPVIDAVRAAFGTQQNRRYRSVATQTSLKWSQAKAVNSTTQP</sequence>
<proteinExistence type="predicted"/>
<dbReference type="Proteomes" id="UP000472676">
    <property type="component" value="Unassembled WGS sequence"/>
</dbReference>
<evidence type="ECO:0000313" key="2">
    <source>
        <dbReference type="Proteomes" id="UP000472676"/>
    </source>
</evidence>
<evidence type="ECO:0000313" key="1">
    <source>
        <dbReference type="EMBL" id="NGY03444.1"/>
    </source>
</evidence>
<dbReference type="RefSeq" id="WP_166250855.1">
    <property type="nucleotide sequence ID" value="NZ_JAAMOW010000001.1"/>
</dbReference>